<protein>
    <recommendedName>
        <fullName evidence="7">Non-homologous end-joining factor 1</fullName>
    </recommendedName>
</protein>
<dbReference type="InterPro" id="IPR015381">
    <property type="entry name" value="XLF-like_N"/>
</dbReference>
<dbReference type="Gene3D" id="2.170.210.10">
    <property type="entry name" value="DNA double-strand break repair and VJ recombination XRCC4, N-terminal"/>
    <property type="match status" value="1"/>
</dbReference>
<feature type="domain" description="XLF-like N-terminal" evidence="9">
    <location>
        <begin position="7"/>
        <end position="127"/>
    </location>
</feature>
<feature type="region of interest" description="Disordered" evidence="8">
    <location>
        <begin position="227"/>
        <end position="434"/>
    </location>
</feature>
<dbReference type="AlphaFoldDB" id="A0A292PMJ8"/>
<evidence type="ECO:0000256" key="8">
    <source>
        <dbReference type="SAM" id="MobiDB-lite"/>
    </source>
</evidence>
<evidence type="ECO:0000259" key="10">
    <source>
        <dbReference type="Pfam" id="PF21928"/>
    </source>
</evidence>
<dbReference type="Pfam" id="PF21928">
    <property type="entry name" value="XLF_CC"/>
    <property type="match status" value="1"/>
</dbReference>
<evidence type="ECO:0000256" key="7">
    <source>
        <dbReference type="ARBA" id="ARBA00044529"/>
    </source>
</evidence>
<dbReference type="GO" id="GO:0045027">
    <property type="term" value="F:DNA end binding"/>
    <property type="evidence" value="ECO:0007669"/>
    <property type="project" value="TreeGrafter"/>
</dbReference>
<accession>A0A292PMJ8</accession>
<proteinExistence type="inferred from homology"/>
<feature type="domain" description="XLF-like coiled-coil region" evidence="10">
    <location>
        <begin position="133"/>
        <end position="181"/>
    </location>
</feature>
<dbReference type="CDD" id="cd22285">
    <property type="entry name" value="HD_XLF_N"/>
    <property type="match status" value="1"/>
</dbReference>
<evidence type="ECO:0000313" key="11">
    <source>
        <dbReference type="EMBL" id="CUS08769.1"/>
    </source>
</evidence>
<evidence type="ECO:0000256" key="5">
    <source>
        <dbReference type="ARBA" id="ARBA00023242"/>
    </source>
</evidence>
<name>A0A292PMJ8_9PEZI</name>
<dbReference type="InterPro" id="IPR038051">
    <property type="entry name" value="XRCC4-like_N_sf"/>
</dbReference>
<keyword evidence="3" id="KW-0238">DNA-binding</keyword>
<dbReference type="Pfam" id="PF09302">
    <property type="entry name" value="XLF"/>
    <property type="match status" value="1"/>
</dbReference>
<keyword evidence="4" id="KW-0234">DNA repair</keyword>
<evidence type="ECO:0000259" key="9">
    <source>
        <dbReference type="Pfam" id="PF09302"/>
    </source>
</evidence>
<feature type="region of interest" description="Disordered" evidence="8">
    <location>
        <begin position="446"/>
        <end position="552"/>
    </location>
</feature>
<dbReference type="Proteomes" id="UP001412239">
    <property type="component" value="Unassembled WGS sequence"/>
</dbReference>
<evidence type="ECO:0000256" key="1">
    <source>
        <dbReference type="ARBA" id="ARBA00004123"/>
    </source>
</evidence>
<evidence type="ECO:0000256" key="4">
    <source>
        <dbReference type="ARBA" id="ARBA00023204"/>
    </source>
</evidence>
<dbReference type="GO" id="GO:0006303">
    <property type="term" value="P:double-strand break repair via nonhomologous end joining"/>
    <property type="evidence" value="ECO:0007669"/>
    <property type="project" value="UniProtKB-ARBA"/>
</dbReference>
<reference evidence="11" key="1">
    <citation type="submission" date="2015-10" db="EMBL/GenBank/DDBJ databases">
        <authorList>
            <person name="Regsiter A."/>
            <person name="william w."/>
        </authorList>
    </citation>
    <scope>NUCLEOTIDE SEQUENCE</scope>
    <source>
        <strain evidence="11">Montdore</strain>
    </source>
</reference>
<feature type="region of interest" description="Disordered" evidence="8">
    <location>
        <begin position="1"/>
        <end position="20"/>
    </location>
</feature>
<keyword evidence="12" id="KW-1185">Reference proteome</keyword>
<organism evidence="11 12">
    <name type="scientific">Tuber aestivum</name>
    <name type="common">summer truffle</name>
    <dbReference type="NCBI Taxonomy" id="59557"/>
    <lineage>
        <taxon>Eukaryota</taxon>
        <taxon>Fungi</taxon>
        <taxon>Dikarya</taxon>
        <taxon>Ascomycota</taxon>
        <taxon>Pezizomycotina</taxon>
        <taxon>Pezizomycetes</taxon>
        <taxon>Pezizales</taxon>
        <taxon>Tuberaceae</taxon>
        <taxon>Tuber</taxon>
    </lineage>
</organism>
<comment type="subcellular location">
    <subcellularLocation>
        <location evidence="1">Nucleus</location>
    </subcellularLocation>
</comment>
<comment type="similarity">
    <text evidence="6">Belongs to the XRCC4-XLF family. XLF subfamily.</text>
</comment>
<feature type="compositionally biased region" description="Polar residues" evidence="8">
    <location>
        <begin position="304"/>
        <end position="316"/>
    </location>
</feature>
<dbReference type="EMBL" id="LN891114">
    <property type="protein sequence ID" value="CUS08769.1"/>
    <property type="molecule type" value="Genomic_DNA"/>
</dbReference>
<feature type="compositionally biased region" description="Basic residues" evidence="8">
    <location>
        <begin position="543"/>
        <end position="552"/>
    </location>
</feature>
<evidence type="ECO:0000256" key="2">
    <source>
        <dbReference type="ARBA" id="ARBA00022763"/>
    </source>
</evidence>
<keyword evidence="5" id="KW-0539">Nucleus</keyword>
<dbReference type="InterPro" id="IPR053829">
    <property type="entry name" value="XLF-like_CC"/>
</dbReference>
<dbReference type="PANTHER" id="PTHR32235:SF1">
    <property type="entry name" value="NON-HOMOLOGOUS END-JOINING FACTOR 1"/>
    <property type="match status" value="1"/>
</dbReference>
<sequence>MPLTKTPWHPLPLTTPNRSAPPLLLQSTFTPTTYTIQLTDLVNIWSESLSKREILARAERDSTTIDPSEDVSQLPILLQKLEYALGKKGDDDAVDVEMFLGKSGLRLKTTIELPKPLGDLRWVFELTPVGGVELANSLVLPFLSEVATLRDMVESLMTVVKEKDTVLERLVEGMGEAGVDVRAMIGGGRRRRGLEKFDVSRWRGEFLGGDRRAGEVVSEVFGRDSGQEIPSVKGLGGEAGRWWRGLGEDGDGEESGKKPKKRFETSGAAAERRLQKPVAAKPDSDTDDDEFEVRKTPPRVLERTPQSINKPQSISPPSFRRKLKTPSPSRAHHAQDETASEDGDIDVSFPPSRNPASPYVSKLISPPKISPPRTKRVIGKIGGVRKPAIPNPEPLGVPAAGADETGDEDDAWISVNKGKGKEKETETNDDIPASRAVNKGVKLVIGGWKPTPNLAHEEEKKGTVKKSIGKIGNAGGRQTGPGERMVTGKDGQRAPSGSASRVPTPPLLPPGEGVRDAEEEEDGDEKADRKRRQLQKELEAKKKAPVKKKRKF</sequence>
<dbReference type="GO" id="GO:0032807">
    <property type="term" value="C:DNA ligase IV complex"/>
    <property type="evidence" value="ECO:0007669"/>
    <property type="project" value="TreeGrafter"/>
</dbReference>
<evidence type="ECO:0000256" key="6">
    <source>
        <dbReference type="ARBA" id="ARBA00025747"/>
    </source>
</evidence>
<gene>
    <name evidence="11" type="ORF">GSTUAT00007134001</name>
</gene>
<dbReference type="InterPro" id="IPR052287">
    <property type="entry name" value="NHEJ_factor"/>
</dbReference>
<dbReference type="PANTHER" id="PTHR32235">
    <property type="entry name" value="NON-HOMOLOGOUS END-JOINING FACTOR 1"/>
    <property type="match status" value="1"/>
</dbReference>
<keyword evidence="2" id="KW-0227">DNA damage</keyword>
<evidence type="ECO:0000256" key="3">
    <source>
        <dbReference type="ARBA" id="ARBA00023125"/>
    </source>
</evidence>
<evidence type="ECO:0000313" key="12">
    <source>
        <dbReference type="Proteomes" id="UP001412239"/>
    </source>
</evidence>